<dbReference type="InterPro" id="IPR001932">
    <property type="entry name" value="PPM-type_phosphatase-like_dom"/>
</dbReference>
<feature type="domain" description="PPM-type phosphatase" evidence="1">
    <location>
        <begin position="8"/>
        <end position="262"/>
    </location>
</feature>
<dbReference type="SUPFAM" id="SSF81606">
    <property type="entry name" value="PP2C-like"/>
    <property type="match status" value="1"/>
</dbReference>
<dbReference type="SMART" id="SM00331">
    <property type="entry name" value="PP2C_SIG"/>
    <property type="match status" value="1"/>
</dbReference>
<proteinExistence type="predicted"/>
<gene>
    <name evidence="2" type="ORF">SIID45300_02256</name>
</gene>
<reference evidence="2 3" key="1">
    <citation type="submission" date="2024-05" db="EMBL/GenBank/DDBJ databases">
        <authorList>
            <consortium name="Candidatus Magnetaquicoccaceae bacterium FCR-1 genome sequencing consortium"/>
            <person name="Shimoshige H."/>
            <person name="Shimamura S."/>
            <person name="Taoka A."/>
            <person name="Kobayashi H."/>
            <person name="Maekawa T."/>
        </authorList>
    </citation>
    <scope>NUCLEOTIDE SEQUENCE [LARGE SCALE GENOMIC DNA]</scope>
    <source>
        <strain evidence="2 3">FCR-1</strain>
    </source>
</reference>
<evidence type="ECO:0000313" key="3">
    <source>
        <dbReference type="Proteomes" id="UP001628193"/>
    </source>
</evidence>
<evidence type="ECO:0000259" key="1">
    <source>
        <dbReference type="PROSITE" id="PS51746"/>
    </source>
</evidence>
<keyword evidence="3" id="KW-1185">Reference proteome</keyword>
<protein>
    <recommendedName>
        <fullName evidence="1">PPM-type phosphatase domain-containing protein</fullName>
    </recommendedName>
</protein>
<name>A0ABQ0CAK8_9PROT</name>
<sequence length="263" mass="28835">MNTRKGDSCRLACVMHTGPREEQEDCLLVASDVMQVAEMRVPLMVQVAAEADLLVVVSDGMGGHARGQWASRFVCEQLAEQPLTPTPEVIEARLREIQLRMEEQAGWNGRRRAVEGATVVGLLRHAEGVTIFNAGDSRIYHRPEGGALTQLTHDHTLVQSLLDHGKLTPEEVADYPYRNVLEFGLGSAFASLWKGGRYSCRVRTLPDAGGVWLVCSDGVHGALAHAELEALLASPSPESAAHLAQRVWEESTDNFSFVLLWEA</sequence>
<reference evidence="2 3" key="2">
    <citation type="submission" date="2024-09" db="EMBL/GenBank/DDBJ databases">
        <title>Draft genome sequence of Candidatus Magnetaquicoccaceae bacterium FCR-1.</title>
        <authorList>
            <person name="Shimoshige H."/>
            <person name="Shimamura S."/>
            <person name="Taoka A."/>
            <person name="Kobayashi H."/>
            <person name="Maekawa T."/>
        </authorList>
    </citation>
    <scope>NUCLEOTIDE SEQUENCE [LARGE SCALE GENOMIC DNA]</scope>
    <source>
        <strain evidence="2 3">FCR-1</strain>
    </source>
</reference>
<organism evidence="2 3">
    <name type="scientific">Candidatus Magnetaquiglobus chichijimensis</name>
    <dbReference type="NCBI Taxonomy" id="3141448"/>
    <lineage>
        <taxon>Bacteria</taxon>
        <taxon>Pseudomonadati</taxon>
        <taxon>Pseudomonadota</taxon>
        <taxon>Magnetococcia</taxon>
        <taxon>Magnetococcales</taxon>
        <taxon>Candidatus Magnetaquicoccaceae</taxon>
        <taxon>Candidatus Magnetaquiglobus</taxon>
    </lineage>
</organism>
<dbReference type="Pfam" id="PF13672">
    <property type="entry name" value="PP2C_2"/>
    <property type="match status" value="1"/>
</dbReference>
<evidence type="ECO:0000313" key="2">
    <source>
        <dbReference type="EMBL" id="GAB0057922.1"/>
    </source>
</evidence>
<comment type="caution">
    <text evidence="2">The sequence shown here is derived from an EMBL/GenBank/DDBJ whole genome shotgun (WGS) entry which is preliminary data.</text>
</comment>
<dbReference type="EMBL" id="BAAFGK010000004">
    <property type="protein sequence ID" value="GAB0057922.1"/>
    <property type="molecule type" value="Genomic_DNA"/>
</dbReference>
<dbReference type="CDD" id="cd00143">
    <property type="entry name" value="PP2Cc"/>
    <property type="match status" value="1"/>
</dbReference>
<dbReference type="SMART" id="SM00332">
    <property type="entry name" value="PP2Cc"/>
    <property type="match status" value="1"/>
</dbReference>
<accession>A0ABQ0CAK8</accession>
<dbReference type="Proteomes" id="UP001628193">
    <property type="component" value="Unassembled WGS sequence"/>
</dbReference>
<dbReference type="Gene3D" id="3.60.40.10">
    <property type="entry name" value="PPM-type phosphatase domain"/>
    <property type="match status" value="1"/>
</dbReference>
<dbReference type="InterPro" id="IPR036457">
    <property type="entry name" value="PPM-type-like_dom_sf"/>
</dbReference>
<dbReference type="PROSITE" id="PS51746">
    <property type="entry name" value="PPM_2"/>
    <property type="match status" value="1"/>
</dbReference>